<evidence type="ECO:0000256" key="3">
    <source>
        <dbReference type="ARBA" id="ARBA00022544"/>
    </source>
</evidence>
<dbReference type="RefSeq" id="WP_045672115.1">
    <property type="nucleotide sequence ID" value="NZ_CP011058.1"/>
</dbReference>
<dbReference type="InterPro" id="IPR008844">
    <property type="entry name" value="Spore_GerAC-like"/>
</dbReference>
<dbReference type="GO" id="GO:0009847">
    <property type="term" value="P:spore germination"/>
    <property type="evidence" value="ECO:0007669"/>
    <property type="project" value="InterPro"/>
</dbReference>
<keyword evidence="11" id="KW-1185">Reference proteome</keyword>
<dbReference type="PANTHER" id="PTHR35789:SF1">
    <property type="entry name" value="SPORE GERMINATION PROTEIN B3"/>
    <property type="match status" value="1"/>
</dbReference>
<evidence type="ECO:0000313" key="10">
    <source>
        <dbReference type="EMBL" id="AJY76690.1"/>
    </source>
</evidence>
<evidence type="ECO:0000256" key="7">
    <source>
        <dbReference type="ARBA" id="ARBA00023288"/>
    </source>
</evidence>
<feature type="domain" description="Spore germination protein N-terminal" evidence="9">
    <location>
        <begin position="22"/>
        <end position="197"/>
    </location>
</feature>
<dbReference type="PROSITE" id="PS51257">
    <property type="entry name" value="PROKAR_LIPOPROTEIN"/>
    <property type="match status" value="1"/>
</dbReference>
<proteinExistence type="inferred from homology"/>
<evidence type="ECO:0000256" key="6">
    <source>
        <dbReference type="ARBA" id="ARBA00023139"/>
    </source>
</evidence>
<dbReference type="Proteomes" id="UP000032633">
    <property type="component" value="Chromosome"/>
</dbReference>
<evidence type="ECO:0000256" key="2">
    <source>
        <dbReference type="ARBA" id="ARBA00007886"/>
    </source>
</evidence>
<dbReference type="PANTHER" id="PTHR35789">
    <property type="entry name" value="SPORE GERMINATION PROTEIN B3"/>
    <property type="match status" value="1"/>
</dbReference>
<accession>A0A0D5NNH4</accession>
<comment type="similarity">
    <text evidence="2">Belongs to the GerABKC lipoprotein family.</text>
</comment>
<keyword evidence="6" id="KW-0564">Palmitate</keyword>
<dbReference type="EMBL" id="CP011058">
    <property type="protein sequence ID" value="AJY76690.1"/>
    <property type="molecule type" value="Genomic_DNA"/>
</dbReference>
<dbReference type="HOGENOM" id="CLU_051140_0_0_9"/>
<dbReference type="InterPro" id="IPR046953">
    <property type="entry name" value="Spore_GerAC-like_C"/>
</dbReference>
<evidence type="ECO:0000256" key="5">
    <source>
        <dbReference type="ARBA" id="ARBA00023136"/>
    </source>
</evidence>
<evidence type="ECO:0000259" key="9">
    <source>
        <dbReference type="Pfam" id="PF25198"/>
    </source>
</evidence>
<keyword evidence="7" id="KW-0449">Lipoprotein</keyword>
<dbReference type="GO" id="GO:0016020">
    <property type="term" value="C:membrane"/>
    <property type="evidence" value="ECO:0007669"/>
    <property type="project" value="UniProtKB-SubCell"/>
</dbReference>
<keyword evidence="3" id="KW-0309">Germination</keyword>
<dbReference type="InterPro" id="IPR038501">
    <property type="entry name" value="Spore_GerAC_C_sf"/>
</dbReference>
<dbReference type="AlphaFoldDB" id="A0A0D5NNH4"/>
<evidence type="ECO:0000313" key="11">
    <source>
        <dbReference type="Proteomes" id="UP000032633"/>
    </source>
</evidence>
<dbReference type="NCBIfam" id="TIGR02887">
    <property type="entry name" value="spore_ger_x_C"/>
    <property type="match status" value="1"/>
</dbReference>
<keyword evidence="4" id="KW-0732">Signal</keyword>
<evidence type="ECO:0000259" key="8">
    <source>
        <dbReference type="Pfam" id="PF05504"/>
    </source>
</evidence>
<keyword evidence="5" id="KW-0472">Membrane</keyword>
<protein>
    <submittedName>
        <fullName evidence="10">Uncharacterized protein</fullName>
    </submittedName>
</protein>
<evidence type="ECO:0000256" key="1">
    <source>
        <dbReference type="ARBA" id="ARBA00004635"/>
    </source>
</evidence>
<organism evidence="10 11">
    <name type="scientific">Paenibacillus beijingensis</name>
    <dbReference type="NCBI Taxonomy" id="1126833"/>
    <lineage>
        <taxon>Bacteria</taxon>
        <taxon>Bacillati</taxon>
        <taxon>Bacillota</taxon>
        <taxon>Bacilli</taxon>
        <taxon>Bacillales</taxon>
        <taxon>Paenibacillaceae</taxon>
        <taxon>Paenibacillus</taxon>
    </lineage>
</organism>
<dbReference type="Gene3D" id="3.30.300.210">
    <property type="entry name" value="Nutrient germinant receptor protein C, domain 3"/>
    <property type="match status" value="1"/>
</dbReference>
<gene>
    <name evidence="10" type="ORF">VN24_21595</name>
</gene>
<dbReference type="PATRIC" id="fig|1126833.4.peg.4747"/>
<dbReference type="InterPro" id="IPR057336">
    <property type="entry name" value="GerAC_N"/>
</dbReference>
<reference evidence="10 11" key="1">
    <citation type="journal article" date="2015" name="J. Biotechnol.">
        <title>Complete genome sequence of Paenibacillus beijingensis 7188(T) (=DSM 24997(T)), a novel rhizobacterium from jujube garden soil.</title>
        <authorList>
            <person name="Kwak Y."/>
            <person name="Shin J.H."/>
        </authorList>
    </citation>
    <scope>NUCLEOTIDE SEQUENCE [LARGE SCALE GENOMIC DNA]</scope>
    <source>
        <strain evidence="10 11">DSM 24997</strain>
    </source>
</reference>
<comment type="subcellular location">
    <subcellularLocation>
        <location evidence="1">Membrane</location>
        <topology evidence="1">Lipid-anchor</topology>
    </subcellularLocation>
</comment>
<feature type="domain" description="Spore germination GerAC-like C-terminal" evidence="8">
    <location>
        <begin position="226"/>
        <end position="389"/>
    </location>
</feature>
<dbReference type="Gene3D" id="6.20.190.10">
    <property type="entry name" value="Nutrient germinant receptor protein C, domain 1"/>
    <property type="match status" value="1"/>
</dbReference>
<dbReference type="Pfam" id="PF25198">
    <property type="entry name" value="Spore_GerAC_N"/>
    <property type="match status" value="1"/>
</dbReference>
<dbReference type="OrthoDB" id="9816067at2"/>
<dbReference type="STRING" id="1126833.VN24_21595"/>
<dbReference type="Pfam" id="PF05504">
    <property type="entry name" value="Spore_GerAC"/>
    <property type="match status" value="1"/>
</dbReference>
<reference evidence="11" key="2">
    <citation type="submission" date="2015-03" db="EMBL/GenBank/DDBJ databases">
        <title>Genome sequence of Paenibacillus beijingensis strain DSM 24997T.</title>
        <authorList>
            <person name="Kwak Y."/>
            <person name="Shin J.-H."/>
        </authorList>
    </citation>
    <scope>NUCLEOTIDE SEQUENCE [LARGE SCALE GENOMIC DNA]</scope>
    <source>
        <strain evidence="11">DSM 24997</strain>
    </source>
</reference>
<sequence>MKRGIVLVLIAVLPLFVSGCWNKREMNELGIVSATALDLGENNEWNTTYQLVIPQSTTTVTGGGGGAQAPITVFSTKGKTLMEASQNAQLEAPRPLYFSHNQIIVISESVARRGINEIVDVYLRQNERRETADVVLTKGKAMDLLEILTPSQKIPGESINYLLQGGKGGQTVLIDSQLYRLVNKLATPTSSAMLPEVVISGNKEKQSSLDAYKETRNPAIMKLNRLGIFKKDKLAHWLKREDSIGMAWIYDHVDNLTVVFPCGEDNQAMGSFLVERNRTKLKPKQQQGRLIMDIRLKTDGSLFETPCRLELKKPETLTKLEKAVEKEIKKQVEKTVEALQGIKADAVGFDDAFHRAYPKQWKTWNRNWEDEFAEIKLIVHVKVNIRRTGMINDSFSKISGG</sequence>
<name>A0A0D5NNH4_9BACL</name>
<dbReference type="KEGG" id="pbj:VN24_21595"/>
<evidence type="ECO:0000256" key="4">
    <source>
        <dbReference type="ARBA" id="ARBA00022729"/>
    </source>
</evidence>